<proteinExistence type="predicted"/>
<dbReference type="Proteomes" id="UP001598130">
    <property type="component" value="Unassembled WGS sequence"/>
</dbReference>
<evidence type="ECO:0008006" key="3">
    <source>
        <dbReference type="Google" id="ProtNLM"/>
    </source>
</evidence>
<organism evidence="1 2">
    <name type="scientific">Phenylobacterium ferrooxidans</name>
    <dbReference type="NCBI Taxonomy" id="2982689"/>
    <lineage>
        <taxon>Bacteria</taxon>
        <taxon>Pseudomonadati</taxon>
        <taxon>Pseudomonadota</taxon>
        <taxon>Alphaproteobacteria</taxon>
        <taxon>Caulobacterales</taxon>
        <taxon>Caulobacteraceae</taxon>
        <taxon>Phenylobacterium</taxon>
    </lineage>
</organism>
<evidence type="ECO:0000313" key="2">
    <source>
        <dbReference type="Proteomes" id="UP001598130"/>
    </source>
</evidence>
<name>A0ABW6CLB1_9CAUL</name>
<protein>
    <recommendedName>
        <fullName evidence="3">Chemotaxis protein CheE</fullName>
    </recommendedName>
</protein>
<gene>
    <name evidence="1" type="ORF">OCL97_03500</name>
</gene>
<dbReference type="EMBL" id="JAOTJD010000004">
    <property type="protein sequence ID" value="MFD3263028.1"/>
    <property type="molecule type" value="Genomic_DNA"/>
</dbReference>
<accession>A0ABW6CLB1</accession>
<reference evidence="1 2" key="1">
    <citation type="submission" date="2022-09" db="EMBL/GenBank/DDBJ databases">
        <title>New species of Phenylobacterium.</title>
        <authorList>
            <person name="Mieszkin S."/>
        </authorList>
    </citation>
    <scope>NUCLEOTIDE SEQUENCE [LARGE SCALE GENOMIC DNA]</scope>
    <source>
        <strain evidence="1 2">HK31-G</strain>
    </source>
</reference>
<keyword evidence="2" id="KW-1185">Reference proteome</keyword>
<evidence type="ECO:0000313" key="1">
    <source>
        <dbReference type="EMBL" id="MFD3263028.1"/>
    </source>
</evidence>
<dbReference type="RefSeq" id="WP_377367639.1">
    <property type="nucleotide sequence ID" value="NZ_JAOTJD010000004.1"/>
</dbReference>
<comment type="caution">
    <text evidence="1">The sequence shown here is derived from an EMBL/GenBank/DDBJ whole genome shotgun (WGS) entry which is preliminary data.</text>
</comment>
<sequence length="157" mass="16779">MSVVRKFHVTPRLANLIKAPGGLYVPEALKRGAAAMEESRESCLSEIDAALAAMDAMAATPGFDPEAMYDRSAGLISFCGPFADDSLATAARSLCELLDRAGEAGRRDDRGVKVHLASLRLLHRTEADEATRKAILAGLAQVVDRYDRDAKAEPPAP</sequence>